<sequence>MSEAARRRFLRGAGALGVAGRAWASHGGLVDDPRFEVRASGRTEMMGGRPRVRRGSDVTVLIKARPANRPTSAGFVSRLRRSDLIKDAVTGRSSSEKLATPHVKVERSCEPHWHHAVFTHTFRNVREPFYLRLRGTDGNRGAFDPQADAPGAANPWEDLWCYPNPIFVEVR</sequence>
<accession>A0A1H0EJT8</accession>
<proteinExistence type="predicted"/>
<reference evidence="2" key="1">
    <citation type="submission" date="2016-10" db="EMBL/GenBank/DDBJ databases">
        <authorList>
            <person name="Varghese N."/>
            <person name="Submissions S."/>
        </authorList>
    </citation>
    <scope>NUCLEOTIDE SEQUENCE [LARGE SCALE GENOMIC DNA]</scope>
    <source>
        <strain evidence="2">CGMCC 4.6609</strain>
    </source>
</reference>
<dbReference type="AlphaFoldDB" id="A0A1H0EJT8"/>
<dbReference type="STRING" id="641025.SAMN05421507_101401"/>
<dbReference type="PROSITE" id="PS51318">
    <property type="entry name" value="TAT"/>
    <property type="match status" value="1"/>
</dbReference>
<evidence type="ECO:0000313" key="1">
    <source>
        <dbReference type="EMBL" id="SDN82622.1"/>
    </source>
</evidence>
<evidence type="ECO:0000313" key="2">
    <source>
        <dbReference type="Proteomes" id="UP000199691"/>
    </source>
</evidence>
<evidence type="ECO:0008006" key="3">
    <source>
        <dbReference type="Google" id="ProtNLM"/>
    </source>
</evidence>
<dbReference type="EMBL" id="FNIX01000001">
    <property type="protein sequence ID" value="SDN82622.1"/>
    <property type="molecule type" value="Genomic_DNA"/>
</dbReference>
<gene>
    <name evidence="1" type="ORF">SAMN05421507_101401</name>
</gene>
<organism evidence="1 2">
    <name type="scientific">Lentzea jiangxiensis</name>
    <dbReference type="NCBI Taxonomy" id="641025"/>
    <lineage>
        <taxon>Bacteria</taxon>
        <taxon>Bacillati</taxon>
        <taxon>Actinomycetota</taxon>
        <taxon>Actinomycetes</taxon>
        <taxon>Pseudonocardiales</taxon>
        <taxon>Pseudonocardiaceae</taxon>
        <taxon>Lentzea</taxon>
    </lineage>
</organism>
<dbReference type="OrthoDB" id="9997at2"/>
<protein>
    <recommendedName>
        <fullName evidence="3">Tat (Twin-arginine translocation) pathway signal sequence</fullName>
    </recommendedName>
</protein>
<dbReference type="Proteomes" id="UP000199691">
    <property type="component" value="Unassembled WGS sequence"/>
</dbReference>
<dbReference type="InterPro" id="IPR006311">
    <property type="entry name" value="TAT_signal"/>
</dbReference>
<dbReference type="RefSeq" id="WP_143022486.1">
    <property type="nucleotide sequence ID" value="NZ_FNIX01000001.1"/>
</dbReference>
<keyword evidence="2" id="KW-1185">Reference proteome</keyword>
<name>A0A1H0EJT8_9PSEU</name>